<evidence type="ECO:0000256" key="6">
    <source>
        <dbReference type="ARBA" id="ARBA00012180"/>
    </source>
</evidence>
<dbReference type="HAMAP" id="MF_00052_B">
    <property type="entry name" value="RNase_HII_B"/>
    <property type="match status" value="1"/>
</dbReference>
<dbReference type="GO" id="GO:0030145">
    <property type="term" value="F:manganese ion binding"/>
    <property type="evidence" value="ECO:0007669"/>
    <property type="project" value="UniProtKB-UniRule"/>
</dbReference>
<dbReference type="CDD" id="cd07182">
    <property type="entry name" value="RNase_HII_bacteria_HII_like"/>
    <property type="match status" value="1"/>
</dbReference>
<comment type="cofactor">
    <cofactor evidence="2">
        <name>Mg(2+)</name>
        <dbReference type="ChEBI" id="CHEBI:18420"/>
    </cofactor>
</comment>
<dbReference type="EMBL" id="MFEG01000005">
    <property type="protein sequence ID" value="OGE76495.1"/>
    <property type="molecule type" value="Genomic_DNA"/>
</dbReference>
<dbReference type="EC" id="3.1.26.4" evidence="6 14"/>
<evidence type="ECO:0000256" key="3">
    <source>
        <dbReference type="ARBA" id="ARBA00004065"/>
    </source>
</evidence>
<dbReference type="GO" id="GO:0043137">
    <property type="term" value="P:DNA replication, removal of RNA primer"/>
    <property type="evidence" value="ECO:0007669"/>
    <property type="project" value="TreeGrafter"/>
</dbReference>
<dbReference type="AlphaFoldDB" id="A0A1F5NFV8"/>
<evidence type="ECO:0000259" key="17">
    <source>
        <dbReference type="PROSITE" id="PS51975"/>
    </source>
</evidence>
<evidence type="ECO:0000256" key="12">
    <source>
        <dbReference type="ARBA" id="ARBA00022801"/>
    </source>
</evidence>
<dbReference type="PANTHER" id="PTHR10954">
    <property type="entry name" value="RIBONUCLEASE H2 SUBUNIT A"/>
    <property type="match status" value="1"/>
</dbReference>
<dbReference type="NCBIfam" id="NF000595">
    <property type="entry name" value="PRK00015.1-3"/>
    <property type="match status" value="1"/>
</dbReference>
<evidence type="ECO:0000256" key="14">
    <source>
        <dbReference type="HAMAP-Rule" id="MF_00052"/>
    </source>
</evidence>
<dbReference type="InterPro" id="IPR022898">
    <property type="entry name" value="RNase_HII"/>
</dbReference>
<dbReference type="InterPro" id="IPR036397">
    <property type="entry name" value="RNaseH_sf"/>
</dbReference>
<comment type="function">
    <text evidence="3 14 16">Endonuclease that specifically degrades the RNA of RNA-DNA hybrids.</text>
</comment>
<keyword evidence="11 14" id="KW-0255">Endonuclease</keyword>
<dbReference type="Proteomes" id="UP000176547">
    <property type="component" value="Unassembled WGS sequence"/>
</dbReference>
<keyword evidence="10 14" id="KW-0479">Metal-binding</keyword>
<evidence type="ECO:0000313" key="18">
    <source>
        <dbReference type="EMBL" id="OGE76495.1"/>
    </source>
</evidence>
<name>A0A1F5NFV8_9BACT</name>
<evidence type="ECO:0000256" key="13">
    <source>
        <dbReference type="ARBA" id="ARBA00023211"/>
    </source>
</evidence>
<sequence>MTPTYSRERQFLSDYQLIAGVDEVGRGPLAGPVVAAAVILDPENVGHNRSKSKWWNGVRDSKTVSAEQRSDLVEFIRENALDFGIGFATHEEIDELNIHHASHLAMRRALEQMKTVPELVLIDGKFIIPGLQCAQDAVVDGDAKILSIACASIIAKSFRDDWMMKLAEKYPWYGFEQHKGYLTDFHRKRLLEHGPSPVHRMSFSPIKDIMNQRFLIMLG</sequence>
<dbReference type="InterPro" id="IPR024567">
    <property type="entry name" value="RNase_HII/HIII_dom"/>
</dbReference>
<comment type="cofactor">
    <cofactor evidence="14 15">
        <name>Mn(2+)</name>
        <dbReference type="ChEBI" id="CHEBI:29035"/>
    </cofactor>
    <cofactor evidence="14 15">
        <name>Mg(2+)</name>
        <dbReference type="ChEBI" id="CHEBI:18420"/>
    </cofactor>
    <text evidence="14 15">Manganese or magnesium. Binds 1 divalent metal ion per monomer in the absence of substrate. May bind a second metal ion after substrate binding.</text>
</comment>
<proteinExistence type="inferred from homology"/>
<evidence type="ECO:0000256" key="11">
    <source>
        <dbReference type="ARBA" id="ARBA00022759"/>
    </source>
</evidence>
<organism evidence="18 19">
    <name type="scientific">Candidatus Doudnabacteria bacterium RIFCSPHIGHO2_01_52_17</name>
    <dbReference type="NCBI Taxonomy" id="1817820"/>
    <lineage>
        <taxon>Bacteria</taxon>
        <taxon>Candidatus Doudnaibacteriota</taxon>
    </lineage>
</organism>
<keyword evidence="9 14" id="KW-0540">Nuclease</keyword>
<feature type="binding site" evidence="14 15">
    <location>
        <position position="22"/>
    </location>
    <ligand>
        <name>a divalent metal cation</name>
        <dbReference type="ChEBI" id="CHEBI:60240"/>
    </ligand>
</feature>
<evidence type="ECO:0000256" key="2">
    <source>
        <dbReference type="ARBA" id="ARBA00001946"/>
    </source>
</evidence>
<evidence type="ECO:0000256" key="15">
    <source>
        <dbReference type="PROSITE-ProRule" id="PRU01319"/>
    </source>
</evidence>
<evidence type="ECO:0000313" key="19">
    <source>
        <dbReference type="Proteomes" id="UP000176547"/>
    </source>
</evidence>
<comment type="caution">
    <text evidence="18">The sequence shown here is derived from an EMBL/GenBank/DDBJ whole genome shotgun (WGS) entry which is preliminary data.</text>
</comment>
<evidence type="ECO:0000256" key="8">
    <source>
        <dbReference type="ARBA" id="ARBA00022490"/>
    </source>
</evidence>
<dbReference type="PROSITE" id="PS51975">
    <property type="entry name" value="RNASE_H_2"/>
    <property type="match status" value="1"/>
</dbReference>
<evidence type="ECO:0000256" key="5">
    <source>
        <dbReference type="ARBA" id="ARBA00007383"/>
    </source>
</evidence>
<keyword evidence="8 14" id="KW-0963">Cytoplasm</keyword>
<feature type="domain" description="RNase H type-2" evidence="17">
    <location>
        <begin position="16"/>
        <end position="215"/>
    </location>
</feature>
<dbReference type="GO" id="GO:0032299">
    <property type="term" value="C:ribonuclease H2 complex"/>
    <property type="evidence" value="ECO:0007669"/>
    <property type="project" value="TreeGrafter"/>
</dbReference>
<evidence type="ECO:0000256" key="16">
    <source>
        <dbReference type="RuleBase" id="RU003515"/>
    </source>
</evidence>
<dbReference type="InterPro" id="IPR001352">
    <property type="entry name" value="RNase_HII/HIII"/>
</dbReference>
<evidence type="ECO:0000256" key="1">
    <source>
        <dbReference type="ARBA" id="ARBA00000077"/>
    </source>
</evidence>
<dbReference type="SUPFAM" id="SSF53098">
    <property type="entry name" value="Ribonuclease H-like"/>
    <property type="match status" value="1"/>
</dbReference>
<evidence type="ECO:0000256" key="10">
    <source>
        <dbReference type="ARBA" id="ARBA00022723"/>
    </source>
</evidence>
<dbReference type="InterPro" id="IPR012337">
    <property type="entry name" value="RNaseH-like_sf"/>
</dbReference>
<keyword evidence="13 14" id="KW-0464">Manganese</keyword>
<dbReference type="GO" id="GO:0003723">
    <property type="term" value="F:RNA binding"/>
    <property type="evidence" value="ECO:0007669"/>
    <property type="project" value="UniProtKB-UniRule"/>
</dbReference>
<comment type="subcellular location">
    <subcellularLocation>
        <location evidence="4 14">Cytoplasm</location>
    </subcellularLocation>
</comment>
<evidence type="ECO:0000256" key="4">
    <source>
        <dbReference type="ARBA" id="ARBA00004496"/>
    </source>
</evidence>
<accession>A0A1F5NFV8</accession>
<dbReference type="GO" id="GO:0005737">
    <property type="term" value="C:cytoplasm"/>
    <property type="evidence" value="ECO:0007669"/>
    <property type="project" value="UniProtKB-SubCell"/>
</dbReference>
<reference evidence="18 19" key="1">
    <citation type="journal article" date="2016" name="Nat. Commun.">
        <title>Thousands of microbial genomes shed light on interconnected biogeochemical processes in an aquifer system.</title>
        <authorList>
            <person name="Anantharaman K."/>
            <person name="Brown C.T."/>
            <person name="Hug L.A."/>
            <person name="Sharon I."/>
            <person name="Castelle C.J."/>
            <person name="Probst A.J."/>
            <person name="Thomas B.C."/>
            <person name="Singh A."/>
            <person name="Wilkins M.J."/>
            <person name="Karaoz U."/>
            <person name="Brodie E.L."/>
            <person name="Williams K.H."/>
            <person name="Hubbard S.S."/>
            <person name="Banfield J.F."/>
        </authorList>
    </citation>
    <scope>NUCLEOTIDE SEQUENCE [LARGE SCALE GENOMIC DNA]</scope>
</reference>
<keyword evidence="12 14" id="KW-0378">Hydrolase</keyword>
<dbReference type="GO" id="GO:0004523">
    <property type="term" value="F:RNA-DNA hybrid ribonuclease activity"/>
    <property type="evidence" value="ECO:0007669"/>
    <property type="project" value="UniProtKB-UniRule"/>
</dbReference>
<feature type="binding site" evidence="14 15">
    <location>
        <position position="123"/>
    </location>
    <ligand>
        <name>a divalent metal cation</name>
        <dbReference type="ChEBI" id="CHEBI:60240"/>
    </ligand>
</feature>
<comment type="similarity">
    <text evidence="5 14 16">Belongs to the RNase HII family.</text>
</comment>
<dbReference type="PANTHER" id="PTHR10954:SF18">
    <property type="entry name" value="RIBONUCLEASE HII"/>
    <property type="match status" value="1"/>
</dbReference>
<comment type="catalytic activity">
    <reaction evidence="1 14 15 16">
        <text>Endonucleolytic cleavage to 5'-phosphomonoester.</text>
        <dbReference type="EC" id="3.1.26.4"/>
    </reaction>
</comment>
<evidence type="ECO:0000256" key="9">
    <source>
        <dbReference type="ARBA" id="ARBA00022722"/>
    </source>
</evidence>
<feature type="binding site" evidence="14 15">
    <location>
        <position position="23"/>
    </location>
    <ligand>
        <name>a divalent metal cation</name>
        <dbReference type="ChEBI" id="CHEBI:60240"/>
    </ligand>
</feature>
<protein>
    <recommendedName>
        <fullName evidence="7 14">Ribonuclease HII</fullName>
        <shortName evidence="14">RNase HII</shortName>
        <ecNumber evidence="6 14">3.1.26.4</ecNumber>
    </recommendedName>
</protein>
<dbReference type="GO" id="GO:0006298">
    <property type="term" value="P:mismatch repair"/>
    <property type="evidence" value="ECO:0007669"/>
    <property type="project" value="TreeGrafter"/>
</dbReference>
<dbReference type="Gene3D" id="3.30.420.10">
    <property type="entry name" value="Ribonuclease H-like superfamily/Ribonuclease H"/>
    <property type="match status" value="1"/>
</dbReference>
<evidence type="ECO:0000256" key="7">
    <source>
        <dbReference type="ARBA" id="ARBA00019179"/>
    </source>
</evidence>
<gene>
    <name evidence="14" type="primary">rnhB</name>
    <name evidence="18" type="ORF">A3K06_03625</name>
</gene>
<dbReference type="Pfam" id="PF01351">
    <property type="entry name" value="RNase_HII"/>
    <property type="match status" value="1"/>
</dbReference>